<dbReference type="GO" id="GO:0009002">
    <property type="term" value="F:serine-type D-Ala-D-Ala carboxypeptidase activity"/>
    <property type="evidence" value="ECO:0007669"/>
    <property type="project" value="UniProtKB-EC"/>
</dbReference>
<dbReference type="InterPro" id="IPR012338">
    <property type="entry name" value="Beta-lactam/transpept-like"/>
</dbReference>
<dbReference type="PANTHER" id="PTHR30023:SF0">
    <property type="entry name" value="PENICILLIN-SENSITIVE CARBOXYPEPTIDASE A"/>
    <property type="match status" value="1"/>
</dbReference>
<dbReference type="Gene3D" id="3.40.710.10">
    <property type="entry name" value="DD-peptidase/beta-lactamase superfamily"/>
    <property type="match status" value="2"/>
</dbReference>
<dbReference type="SUPFAM" id="SSF56601">
    <property type="entry name" value="beta-lactamase/transpeptidase-like"/>
    <property type="match status" value="1"/>
</dbReference>
<keyword evidence="5" id="KW-1185">Reference proteome</keyword>
<evidence type="ECO:0000256" key="3">
    <source>
        <dbReference type="SAM" id="MobiDB-lite"/>
    </source>
</evidence>
<comment type="caution">
    <text evidence="4">The sequence shown here is derived from an EMBL/GenBank/DDBJ whole genome shotgun (WGS) entry which is preliminary data.</text>
</comment>
<dbReference type="GO" id="GO:0006508">
    <property type="term" value="P:proteolysis"/>
    <property type="evidence" value="ECO:0007669"/>
    <property type="project" value="InterPro"/>
</dbReference>
<dbReference type="PANTHER" id="PTHR30023">
    <property type="entry name" value="D-ALANYL-D-ALANINE CARBOXYPEPTIDASE"/>
    <property type="match status" value="1"/>
</dbReference>
<dbReference type="Proteomes" id="UP000468687">
    <property type="component" value="Unassembled WGS sequence"/>
</dbReference>
<sequence>MAKGTRRRRGVKVPLLVVLVLVLLGGAGAGAWRLGLADRWLGDPDDRTGDPAAVAAPEGLDLPPVAEPDPLLTEVDATAGALDPAALEAALAPQLADDDLGPRVGVAVAPLSGADAWTAGVPQVIPASTTKVLTSVAALETLGPDHTFTTEVVDAGPAAPTDGAAGGSTGGPTDGPTDGEAAALHRIVLVGGGDPLLTREPVPTERPSRYGFGPSLRELATATATALTEAGRTQVQLSYDASLFTGPGINPVWPVSYVPDDVVAPIVALTSDRGYDDEGDPLADPAAATATWFAGALAEAGITVVGEPSTGLAGNSPRLAAVDSAPLGEIVEHLLAVSDNETTEVLAHHVGLEVEGSGSFEGGAAGVRRVLGDLGVDLGSDVLTDGSGLSRENLLAPSTLVDVLAVASSADHPELRHVLTGLPVAGFSGSLTNRFTTADPAGLGAVRAKTGTLTGVQGLAGIVQDATGQPLLFVVIADGVAPEGALDGREAIDRAAAALAACVCTTTTTAPPDETPTAPSTEPPAGGPGSTPGEGDDAAAATARDVLSPA</sequence>
<feature type="compositionally biased region" description="Low complexity" evidence="3">
    <location>
        <begin position="154"/>
        <end position="163"/>
    </location>
</feature>
<dbReference type="AlphaFoldDB" id="A0A6P0HH06"/>
<feature type="compositionally biased region" description="Gly residues" evidence="3">
    <location>
        <begin position="164"/>
        <end position="173"/>
    </location>
</feature>
<dbReference type="PRINTS" id="PR00922">
    <property type="entry name" value="DADACBPTASE3"/>
</dbReference>
<evidence type="ECO:0000313" key="4">
    <source>
        <dbReference type="EMBL" id="NEN77550.1"/>
    </source>
</evidence>
<feature type="region of interest" description="Disordered" evidence="3">
    <location>
        <begin position="508"/>
        <end position="550"/>
    </location>
</feature>
<dbReference type="EC" id="3.4.16.4" evidence="4"/>
<comment type="similarity">
    <text evidence="1">Belongs to the peptidase S13 family.</text>
</comment>
<dbReference type="GO" id="GO:0000270">
    <property type="term" value="P:peptidoglycan metabolic process"/>
    <property type="evidence" value="ECO:0007669"/>
    <property type="project" value="TreeGrafter"/>
</dbReference>
<keyword evidence="4" id="KW-0121">Carboxypeptidase</keyword>
<accession>A0A6P0HH06</accession>
<proteinExistence type="inferred from homology"/>
<name>A0A6P0HH06_9ACTN</name>
<feature type="region of interest" description="Disordered" evidence="3">
    <location>
        <begin position="154"/>
        <end position="179"/>
    </location>
</feature>
<protein>
    <submittedName>
        <fullName evidence="4">D-alanyl-D-alanine carboxypeptidase/D-alanyl-D-alanine-endopeptidase</fullName>
        <ecNumber evidence="4">3.4.16.4</ecNumber>
    </submittedName>
</protein>
<gene>
    <name evidence="4" type="primary">dacB</name>
    <name evidence="4" type="ORF">G3T38_04590</name>
</gene>
<organism evidence="4 5">
    <name type="scientific">Nocardioides zeae</name>
    <dbReference type="NCBI Taxonomy" id="1457234"/>
    <lineage>
        <taxon>Bacteria</taxon>
        <taxon>Bacillati</taxon>
        <taxon>Actinomycetota</taxon>
        <taxon>Actinomycetes</taxon>
        <taxon>Propionibacteriales</taxon>
        <taxon>Nocardioidaceae</taxon>
        <taxon>Nocardioides</taxon>
    </lineage>
</organism>
<dbReference type="Pfam" id="PF02113">
    <property type="entry name" value="Peptidase_S13"/>
    <property type="match status" value="2"/>
</dbReference>
<dbReference type="InterPro" id="IPR000667">
    <property type="entry name" value="Peptidase_S13"/>
</dbReference>
<evidence type="ECO:0000256" key="2">
    <source>
        <dbReference type="ARBA" id="ARBA00022801"/>
    </source>
</evidence>
<dbReference type="NCBIfam" id="TIGR00666">
    <property type="entry name" value="PBP4"/>
    <property type="match status" value="1"/>
</dbReference>
<dbReference type="EMBL" id="JAAGXA010000002">
    <property type="protein sequence ID" value="NEN77550.1"/>
    <property type="molecule type" value="Genomic_DNA"/>
</dbReference>
<feature type="compositionally biased region" description="Low complexity" evidence="3">
    <location>
        <begin position="508"/>
        <end position="520"/>
    </location>
</feature>
<dbReference type="RefSeq" id="WP_163770890.1">
    <property type="nucleotide sequence ID" value="NZ_JAAGXA010000002.1"/>
</dbReference>
<dbReference type="Gene3D" id="3.50.80.20">
    <property type="entry name" value="D-Ala-D-Ala carboxypeptidase C, peptidase S13"/>
    <property type="match status" value="1"/>
</dbReference>
<reference evidence="4 5" key="1">
    <citation type="journal article" date="2014" name="Int. J. Syst. Evol. Microbiol.">
        <title>Nocardioides zeae sp. nov., isolated from the stem of Zea mays.</title>
        <authorList>
            <person name="Glaeser S.P."/>
            <person name="McInroy J.A."/>
            <person name="Busse H.J."/>
            <person name="Kampfer P."/>
        </authorList>
    </citation>
    <scope>NUCLEOTIDE SEQUENCE [LARGE SCALE GENOMIC DNA]</scope>
    <source>
        <strain evidence="4 5">JCM 30728</strain>
    </source>
</reference>
<evidence type="ECO:0000313" key="5">
    <source>
        <dbReference type="Proteomes" id="UP000468687"/>
    </source>
</evidence>
<evidence type="ECO:0000256" key="1">
    <source>
        <dbReference type="ARBA" id="ARBA00006096"/>
    </source>
</evidence>
<keyword evidence="4" id="KW-0645">Protease</keyword>
<keyword evidence="2 4" id="KW-0378">Hydrolase</keyword>